<dbReference type="Proteomes" id="UP000784294">
    <property type="component" value="Unassembled WGS sequence"/>
</dbReference>
<keyword evidence="2" id="KW-1185">Reference proteome</keyword>
<evidence type="ECO:0000313" key="2">
    <source>
        <dbReference type="Proteomes" id="UP000784294"/>
    </source>
</evidence>
<protein>
    <submittedName>
        <fullName evidence="1">Uncharacterized protein</fullName>
    </submittedName>
</protein>
<accession>A0A3S5CLF1</accession>
<feature type="non-terminal residue" evidence="1">
    <location>
        <position position="1"/>
    </location>
</feature>
<organism evidence="1 2">
    <name type="scientific">Protopolystoma xenopodis</name>
    <dbReference type="NCBI Taxonomy" id="117903"/>
    <lineage>
        <taxon>Eukaryota</taxon>
        <taxon>Metazoa</taxon>
        <taxon>Spiralia</taxon>
        <taxon>Lophotrochozoa</taxon>
        <taxon>Platyhelminthes</taxon>
        <taxon>Monogenea</taxon>
        <taxon>Polyopisthocotylea</taxon>
        <taxon>Polystomatidea</taxon>
        <taxon>Polystomatidae</taxon>
        <taxon>Protopolystoma</taxon>
    </lineage>
</organism>
<sequence length="233" mass="25921">MDRPNANSTREIYTEKMQDYDREINNEPDFTRGIFGSYSQSPTKHYNEIGQFHHVECKSLNDHSMDYYCDVRNTEVFDSDPEGVLGSCKDSRKICGTLSPTLAPGPLLSNSSAAAASKASGLGGIMSIAAAAANQQGKPLNLAALTLAAQTANRKRPHARSQSANTRPERALFCLTLRNPIRKLCINIVEWKYPFNDVLNYLFFLFNLHMHVLTLGANTPYPEKDSDIVNSFL</sequence>
<dbReference type="AlphaFoldDB" id="A0A3S5CLF1"/>
<evidence type="ECO:0000313" key="1">
    <source>
        <dbReference type="EMBL" id="VEL30762.1"/>
    </source>
</evidence>
<name>A0A3S5CLF1_9PLAT</name>
<reference evidence="1" key="1">
    <citation type="submission" date="2018-11" db="EMBL/GenBank/DDBJ databases">
        <authorList>
            <consortium name="Pathogen Informatics"/>
        </authorList>
    </citation>
    <scope>NUCLEOTIDE SEQUENCE</scope>
</reference>
<dbReference type="EMBL" id="CAAALY010115332">
    <property type="protein sequence ID" value="VEL30762.1"/>
    <property type="molecule type" value="Genomic_DNA"/>
</dbReference>
<comment type="caution">
    <text evidence="1">The sequence shown here is derived from an EMBL/GenBank/DDBJ whole genome shotgun (WGS) entry which is preliminary data.</text>
</comment>
<gene>
    <name evidence="1" type="ORF">PXEA_LOCUS24202</name>
</gene>
<dbReference type="OrthoDB" id="6285580at2759"/>
<proteinExistence type="predicted"/>